<dbReference type="OrthoDB" id="9772736at2"/>
<dbReference type="PANTHER" id="PTHR43303:SF4">
    <property type="entry name" value="NADPH DEHYDROGENASE C23G7.10C-RELATED"/>
    <property type="match status" value="1"/>
</dbReference>
<dbReference type="HOGENOM" id="CLU_012153_2_3_9"/>
<name>A9KRF8_LACP7</name>
<dbReference type="Pfam" id="PF00724">
    <property type="entry name" value="Oxidored_FMN"/>
    <property type="match status" value="1"/>
</dbReference>
<evidence type="ECO:0000313" key="8">
    <source>
        <dbReference type="Proteomes" id="UP000000370"/>
    </source>
</evidence>
<evidence type="ECO:0000256" key="2">
    <source>
        <dbReference type="ARBA" id="ARBA00022630"/>
    </source>
</evidence>
<organism evidence="7 8">
    <name type="scientific">Lachnoclostridium phytofermentans (strain ATCC 700394 / DSM 18823 / ISDg)</name>
    <name type="common">Clostridium phytofermentans</name>
    <dbReference type="NCBI Taxonomy" id="357809"/>
    <lineage>
        <taxon>Bacteria</taxon>
        <taxon>Bacillati</taxon>
        <taxon>Bacillota</taxon>
        <taxon>Clostridia</taxon>
        <taxon>Lachnospirales</taxon>
        <taxon>Lachnospiraceae</taxon>
    </lineage>
</organism>
<gene>
    <name evidence="7" type="ordered locus">Cphy_1660</name>
</gene>
<sequence>MNQLFTPVEIKNITVKNRIAVPPMVVYTWSDDTGHVTQKHIDHYEAIAKGGAGLIIQEGTCVNKNGRLADTQLGIWEDVQVEGLKKITDAVHRHKTPILVEIHHAGVAGIAENVVCPSDYECMIKGQLKKGRELTIEELHAIQQDFIMAVRRAYLAGYDGVEIHACHSYLISQFLNRRVNRRDDRYGQKPELFALEIIREIRKQTPSDFIIGMRLGGFEPTLEDAIAYARIFEESGVDFLDISYGFVQESTPVVPKDYPFKDIIYAAQKIKEAVSIPVFAVNGINSPELADKILEQTKVDMVDIGRGTLVNYNWANDAKEGRDVGTCLYCKTCMWRVDPTKCPGRLKHQYNLHR</sequence>
<evidence type="ECO:0000313" key="7">
    <source>
        <dbReference type="EMBL" id="ABX42032.1"/>
    </source>
</evidence>
<dbReference type="InterPro" id="IPR001155">
    <property type="entry name" value="OxRdtase_FMN_N"/>
</dbReference>
<reference evidence="8" key="1">
    <citation type="submission" date="2007-11" db="EMBL/GenBank/DDBJ databases">
        <title>Complete genome sequence of Clostridium phytofermentans ISDg.</title>
        <authorList>
            <person name="Leschine S.B."/>
            <person name="Warnick T.A."/>
            <person name="Blanchard J.L."/>
            <person name="Schnell D.J."/>
            <person name="Petit E.L."/>
            <person name="LaTouf W.G."/>
            <person name="Copeland A."/>
            <person name="Lucas S."/>
            <person name="Lapidus A."/>
            <person name="Barry K."/>
            <person name="Glavina del Rio T."/>
            <person name="Dalin E."/>
            <person name="Tice H."/>
            <person name="Pitluck S."/>
            <person name="Kiss H."/>
            <person name="Brettin T."/>
            <person name="Bruce D."/>
            <person name="Detter J.C."/>
            <person name="Han C."/>
            <person name="Kuske C."/>
            <person name="Schmutz J."/>
            <person name="Larimer F."/>
            <person name="Land M."/>
            <person name="Hauser L."/>
            <person name="Kyrpides N."/>
            <person name="Kim E.A."/>
            <person name="Richardson P."/>
        </authorList>
    </citation>
    <scope>NUCLEOTIDE SEQUENCE [LARGE SCALE GENOMIC DNA]</scope>
    <source>
        <strain evidence="8">ATCC 700394 / DSM 18823 / ISDg</strain>
    </source>
</reference>
<dbReference type="InterPro" id="IPR013785">
    <property type="entry name" value="Aldolase_TIM"/>
</dbReference>
<dbReference type="eggNOG" id="COG1902">
    <property type="taxonomic scope" value="Bacteria"/>
</dbReference>
<dbReference type="RefSeq" id="WP_012199686.1">
    <property type="nucleotide sequence ID" value="NC_010001.1"/>
</dbReference>
<comment type="cofactor">
    <cofactor evidence="1">
        <name>FMN</name>
        <dbReference type="ChEBI" id="CHEBI:58210"/>
    </cofactor>
</comment>
<evidence type="ECO:0000256" key="1">
    <source>
        <dbReference type="ARBA" id="ARBA00001917"/>
    </source>
</evidence>
<dbReference type="STRING" id="357809.Cphy_1660"/>
<evidence type="ECO:0000259" key="6">
    <source>
        <dbReference type="Pfam" id="PF00724"/>
    </source>
</evidence>
<keyword evidence="5" id="KW-0560">Oxidoreductase</keyword>
<evidence type="ECO:0000256" key="4">
    <source>
        <dbReference type="ARBA" id="ARBA00022857"/>
    </source>
</evidence>
<accession>A9KRF8</accession>
<dbReference type="Proteomes" id="UP000000370">
    <property type="component" value="Chromosome"/>
</dbReference>
<dbReference type="EMBL" id="CP000885">
    <property type="protein sequence ID" value="ABX42032.1"/>
    <property type="molecule type" value="Genomic_DNA"/>
</dbReference>
<evidence type="ECO:0000256" key="3">
    <source>
        <dbReference type="ARBA" id="ARBA00022643"/>
    </source>
</evidence>
<dbReference type="GO" id="GO:0050661">
    <property type="term" value="F:NADP binding"/>
    <property type="evidence" value="ECO:0007669"/>
    <property type="project" value="InterPro"/>
</dbReference>
<dbReference type="AlphaFoldDB" id="A9KRF8"/>
<keyword evidence="4" id="KW-0521">NADP</keyword>
<dbReference type="SUPFAM" id="SSF51395">
    <property type="entry name" value="FMN-linked oxidoreductases"/>
    <property type="match status" value="1"/>
</dbReference>
<keyword evidence="2" id="KW-0285">Flavoprotein</keyword>
<feature type="domain" description="NADH:flavin oxidoreductase/NADH oxidase N-terminal" evidence="6">
    <location>
        <begin position="3"/>
        <end position="322"/>
    </location>
</feature>
<dbReference type="GO" id="GO:0003959">
    <property type="term" value="F:NADPH dehydrogenase activity"/>
    <property type="evidence" value="ECO:0007669"/>
    <property type="project" value="InterPro"/>
</dbReference>
<dbReference type="Gene3D" id="3.20.20.70">
    <property type="entry name" value="Aldolase class I"/>
    <property type="match status" value="1"/>
</dbReference>
<dbReference type="GO" id="GO:0010181">
    <property type="term" value="F:FMN binding"/>
    <property type="evidence" value="ECO:0007669"/>
    <property type="project" value="InterPro"/>
</dbReference>
<protein>
    <submittedName>
        <fullName evidence="7">NADH:flavin oxidoreductase/NADH oxidase</fullName>
    </submittedName>
</protein>
<keyword evidence="3" id="KW-0288">FMN</keyword>
<evidence type="ECO:0000256" key="5">
    <source>
        <dbReference type="ARBA" id="ARBA00023002"/>
    </source>
</evidence>
<keyword evidence="8" id="KW-1185">Reference proteome</keyword>
<dbReference type="PANTHER" id="PTHR43303">
    <property type="entry name" value="NADPH DEHYDROGENASE C23G7.10C-RELATED"/>
    <property type="match status" value="1"/>
</dbReference>
<proteinExistence type="predicted"/>
<dbReference type="CDD" id="cd02803">
    <property type="entry name" value="OYE_like_FMN_family"/>
    <property type="match status" value="1"/>
</dbReference>
<dbReference type="InterPro" id="IPR044152">
    <property type="entry name" value="YqjM-like"/>
</dbReference>
<dbReference type="KEGG" id="cpy:Cphy_1660"/>